<gene>
    <name evidence="3" type="primary">LOC104707883</name>
</gene>
<protein>
    <submittedName>
        <fullName evidence="3">F-box protein At4g10190</fullName>
    </submittedName>
</protein>
<dbReference type="InterPro" id="IPR050796">
    <property type="entry name" value="SCF_F-box_component"/>
</dbReference>
<proteinExistence type="predicted"/>
<dbReference type="InterPro" id="IPR001810">
    <property type="entry name" value="F-box_dom"/>
</dbReference>
<name>A0ABM0T8U9_CAMSA</name>
<accession>A0ABM0T8U9</accession>
<keyword evidence="2" id="KW-1185">Reference proteome</keyword>
<organism evidence="2 3">
    <name type="scientific">Camelina sativa</name>
    <name type="common">False flax</name>
    <name type="synonym">Myagrum sativum</name>
    <dbReference type="NCBI Taxonomy" id="90675"/>
    <lineage>
        <taxon>Eukaryota</taxon>
        <taxon>Viridiplantae</taxon>
        <taxon>Streptophyta</taxon>
        <taxon>Embryophyta</taxon>
        <taxon>Tracheophyta</taxon>
        <taxon>Spermatophyta</taxon>
        <taxon>Magnoliopsida</taxon>
        <taxon>eudicotyledons</taxon>
        <taxon>Gunneridae</taxon>
        <taxon>Pentapetalae</taxon>
        <taxon>rosids</taxon>
        <taxon>malvids</taxon>
        <taxon>Brassicales</taxon>
        <taxon>Brassicaceae</taxon>
        <taxon>Camelineae</taxon>
        <taxon>Camelina</taxon>
    </lineage>
</organism>
<dbReference type="PANTHER" id="PTHR31672">
    <property type="entry name" value="BNACNNG10540D PROTEIN"/>
    <property type="match status" value="1"/>
</dbReference>
<dbReference type="RefSeq" id="XP_010422631.1">
    <property type="nucleotide sequence ID" value="XM_010424329.1"/>
</dbReference>
<dbReference type="Proteomes" id="UP000694864">
    <property type="component" value="Chromosome 1"/>
</dbReference>
<reference evidence="3" key="2">
    <citation type="submission" date="2025-08" db="UniProtKB">
        <authorList>
            <consortium name="RefSeq"/>
        </authorList>
    </citation>
    <scope>IDENTIFICATION</scope>
    <source>
        <tissue evidence="3">Leaf</tissue>
    </source>
</reference>
<reference evidence="2" key="1">
    <citation type="journal article" date="2014" name="Nat. Commun.">
        <title>The emerging biofuel crop Camelina sativa retains a highly undifferentiated hexaploid genome structure.</title>
        <authorList>
            <person name="Kagale S."/>
            <person name="Koh C."/>
            <person name="Nixon J."/>
            <person name="Bollina V."/>
            <person name="Clarke W.E."/>
            <person name="Tuteja R."/>
            <person name="Spillane C."/>
            <person name="Robinson S.J."/>
            <person name="Links M.G."/>
            <person name="Clarke C."/>
            <person name="Higgins E.E."/>
            <person name="Huebert T."/>
            <person name="Sharpe A.G."/>
            <person name="Parkin I.A."/>
        </authorList>
    </citation>
    <scope>NUCLEOTIDE SEQUENCE [LARGE SCALE GENOMIC DNA]</scope>
    <source>
        <strain evidence="2">cv. DH55</strain>
    </source>
</reference>
<dbReference type="PROSITE" id="PS50181">
    <property type="entry name" value="FBOX"/>
    <property type="match status" value="1"/>
</dbReference>
<dbReference type="InterPro" id="IPR006527">
    <property type="entry name" value="F-box-assoc_dom_typ1"/>
</dbReference>
<dbReference type="SMART" id="SM00256">
    <property type="entry name" value="FBOX"/>
    <property type="match status" value="1"/>
</dbReference>
<evidence type="ECO:0000313" key="3">
    <source>
        <dbReference type="RefSeq" id="XP_010422631.1"/>
    </source>
</evidence>
<dbReference type="Pfam" id="PF00646">
    <property type="entry name" value="F-box"/>
    <property type="match status" value="1"/>
</dbReference>
<sequence length="218" mass="25366">MYLPEELVVDILARVPDIYLARLQFVSKGWNALIKDVRLAKKHSAMMIMLLDFRVYLVSVNLNLIDNNKVMVTDQFSLKDPLSKSSEEADIGNVFHCDGLLLCNTKDNRLLVWNPCSRETRWIQLRSSYNKLDYFSLGKTSCNKYKILRMQQFGEVMPYLLEYEIYDFTSSSWRVGKTGDWSILLWRGCVMSVNGNTYWLASERTEKARVKLKGTCVF</sequence>
<feature type="domain" description="F-box" evidence="1">
    <location>
        <begin position="1"/>
        <end position="43"/>
    </location>
</feature>
<dbReference type="GeneID" id="104707883"/>
<dbReference type="PANTHER" id="PTHR31672:SF13">
    <property type="entry name" value="F-BOX PROTEIN CPR30-LIKE"/>
    <property type="match status" value="1"/>
</dbReference>
<dbReference type="InterPro" id="IPR036047">
    <property type="entry name" value="F-box-like_dom_sf"/>
</dbReference>
<evidence type="ECO:0000259" key="1">
    <source>
        <dbReference type="PROSITE" id="PS50181"/>
    </source>
</evidence>
<dbReference type="Pfam" id="PF07734">
    <property type="entry name" value="FBA_1"/>
    <property type="match status" value="1"/>
</dbReference>
<evidence type="ECO:0000313" key="2">
    <source>
        <dbReference type="Proteomes" id="UP000694864"/>
    </source>
</evidence>
<dbReference type="NCBIfam" id="TIGR01640">
    <property type="entry name" value="F_box_assoc_1"/>
    <property type="match status" value="1"/>
</dbReference>
<dbReference type="SUPFAM" id="SSF81383">
    <property type="entry name" value="F-box domain"/>
    <property type="match status" value="1"/>
</dbReference>
<dbReference type="InterPro" id="IPR017451">
    <property type="entry name" value="F-box-assoc_interact_dom"/>
</dbReference>